<dbReference type="Proteomes" id="UP000256661">
    <property type="component" value="Unassembled WGS sequence"/>
</dbReference>
<evidence type="ECO:0000256" key="2">
    <source>
        <dbReference type="ARBA" id="ARBA00023125"/>
    </source>
</evidence>
<keyword evidence="1" id="KW-0805">Transcription regulation</keyword>
<dbReference type="RefSeq" id="WP_116024771.1">
    <property type="nucleotide sequence ID" value="NZ_QTTT01000001.1"/>
</dbReference>
<name>A0A3D9SZI2_9ACTN</name>
<dbReference type="SMART" id="SM00418">
    <property type="entry name" value="HTH_ARSR"/>
    <property type="match status" value="1"/>
</dbReference>
<dbReference type="Pfam" id="PF19361">
    <property type="entry name" value="DUF5937"/>
    <property type="match status" value="1"/>
</dbReference>
<dbReference type="OrthoDB" id="3460651at2"/>
<dbReference type="InterPro" id="IPR012318">
    <property type="entry name" value="HTH_CRP"/>
</dbReference>
<dbReference type="Gene3D" id="1.10.10.10">
    <property type="entry name" value="Winged helix-like DNA-binding domain superfamily/Winged helix DNA-binding domain"/>
    <property type="match status" value="1"/>
</dbReference>
<dbReference type="GO" id="GO:0003700">
    <property type="term" value="F:DNA-binding transcription factor activity"/>
    <property type="evidence" value="ECO:0007669"/>
    <property type="project" value="InterPro"/>
</dbReference>
<reference evidence="6 7" key="1">
    <citation type="submission" date="2018-08" db="EMBL/GenBank/DDBJ databases">
        <title>Sequencing the genomes of 1000 actinobacteria strains.</title>
        <authorList>
            <person name="Klenk H.-P."/>
        </authorList>
    </citation>
    <scope>NUCLEOTIDE SEQUENCE [LARGE SCALE GENOMIC DNA]</scope>
    <source>
        <strain evidence="6 7">DSM 43927</strain>
    </source>
</reference>
<evidence type="ECO:0000256" key="3">
    <source>
        <dbReference type="ARBA" id="ARBA00023163"/>
    </source>
</evidence>
<feature type="domain" description="HTH crp-type" evidence="5">
    <location>
        <begin position="268"/>
        <end position="319"/>
    </location>
</feature>
<accession>A0A3D9SZI2</accession>
<keyword evidence="7" id="KW-1185">Reference proteome</keyword>
<comment type="caution">
    <text evidence="6">The sequence shown here is derived from an EMBL/GenBank/DDBJ whole genome shotgun (WGS) entry which is preliminary data.</text>
</comment>
<evidence type="ECO:0000256" key="1">
    <source>
        <dbReference type="ARBA" id="ARBA00023015"/>
    </source>
</evidence>
<evidence type="ECO:0000259" key="4">
    <source>
        <dbReference type="SMART" id="SM00418"/>
    </source>
</evidence>
<protein>
    <submittedName>
        <fullName evidence="6">Helix-turn-helix protein</fullName>
    </submittedName>
</protein>
<dbReference type="InterPro" id="IPR036388">
    <property type="entry name" value="WH-like_DNA-bd_sf"/>
</dbReference>
<dbReference type="SMART" id="SM00419">
    <property type="entry name" value="HTH_CRP"/>
    <property type="match status" value="1"/>
</dbReference>
<evidence type="ECO:0000313" key="6">
    <source>
        <dbReference type="EMBL" id="REE99473.1"/>
    </source>
</evidence>
<dbReference type="InterPro" id="IPR051011">
    <property type="entry name" value="Metal_resp_trans_reg"/>
</dbReference>
<dbReference type="CDD" id="cd00090">
    <property type="entry name" value="HTH_ARSR"/>
    <property type="match status" value="1"/>
</dbReference>
<dbReference type="InterPro" id="IPR001845">
    <property type="entry name" value="HTH_ArsR_DNA-bd_dom"/>
</dbReference>
<keyword evidence="2" id="KW-0238">DNA-binding</keyword>
<gene>
    <name evidence="6" type="ORF">DFJ69_4986</name>
</gene>
<feature type="domain" description="HTH arsR-type" evidence="4">
    <location>
        <begin position="255"/>
        <end position="330"/>
    </location>
</feature>
<dbReference type="EMBL" id="QTTT01000001">
    <property type="protein sequence ID" value="REE99473.1"/>
    <property type="molecule type" value="Genomic_DNA"/>
</dbReference>
<dbReference type="InterPro" id="IPR011991">
    <property type="entry name" value="ArsR-like_HTH"/>
</dbReference>
<dbReference type="PANTHER" id="PTHR43132:SF6">
    <property type="entry name" value="HTH-TYPE TRANSCRIPTIONAL REPRESSOR CZRA"/>
    <property type="match status" value="1"/>
</dbReference>
<dbReference type="AlphaFoldDB" id="A0A3D9SZI2"/>
<dbReference type="PANTHER" id="PTHR43132">
    <property type="entry name" value="ARSENICAL RESISTANCE OPERON REPRESSOR ARSR-RELATED"/>
    <property type="match status" value="1"/>
</dbReference>
<proteinExistence type="predicted"/>
<dbReference type="SUPFAM" id="SSF46785">
    <property type="entry name" value="Winged helix' DNA-binding domain"/>
    <property type="match status" value="1"/>
</dbReference>
<dbReference type="InterPro" id="IPR036390">
    <property type="entry name" value="WH_DNA-bd_sf"/>
</dbReference>
<keyword evidence="3" id="KW-0804">Transcription</keyword>
<dbReference type="Pfam" id="PF01022">
    <property type="entry name" value="HTH_5"/>
    <property type="match status" value="1"/>
</dbReference>
<dbReference type="InterPro" id="IPR045981">
    <property type="entry name" value="DUF5937"/>
</dbReference>
<dbReference type="GO" id="GO:0003677">
    <property type="term" value="F:DNA binding"/>
    <property type="evidence" value="ECO:0007669"/>
    <property type="project" value="UniProtKB-KW"/>
</dbReference>
<organism evidence="6 7">
    <name type="scientific">Thermomonospora umbrina</name>
    <dbReference type="NCBI Taxonomy" id="111806"/>
    <lineage>
        <taxon>Bacteria</taxon>
        <taxon>Bacillati</taxon>
        <taxon>Actinomycetota</taxon>
        <taxon>Actinomycetes</taxon>
        <taxon>Streptosporangiales</taxon>
        <taxon>Thermomonosporaceae</taxon>
        <taxon>Thermomonospora</taxon>
    </lineage>
</organism>
<evidence type="ECO:0000313" key="7">
    <source>
        <dbReference type="Proteomes" id="UP000256661"/>
    </source>
</evidence>
<evidence type="ECO:0000259" key="5">
    <source>
        <dbReference type="SMART" id="SM00419"/>
    </source>
</evidence>
<sequence length="330" mass="35626">MIEYVFTPDDVARVRFAFSPLGELVASLRVLADPSRHALHLPWVRAVTPRLQGLGLGPLRALVGPVGYIPDFLTPPPRTPLPDLDAELAEVRATTPAQVVEEIRWMDTDKAVPPALRARSASARHALAADPERALDLLTGLLVEYWGAAVEAHWPRVRDLLETDVLRRSRASTERGTEGLFADLHQRVAWDGERLTVSSGYASRVRLDGRGLLLVPSAFAWPEVLAMLPPYQPQLIYPPYGVATLWDAAPAPPPDALGALLGRGRAAVLAGLEAPVSTTELARRLGVTPSSVSQHLAVLRGCGLVSGHRVGRRVLYVRTATGDALVAGRP</sequence>